<evidence type="ECO:0000256" key="8">
    <source>
        <dbReference type="ARBA" id="ARBA00023136"/>
    </source>
</evidence>
<keyword evidence="12" id="KW-1185">Reference proteome</keyword>
<evidence type="ECO:0000256" key="5">
    <source>
        <dbReference type="ARBA" id="ARBA00022729"/>
    </source>
</evidence>
<dbReference type="GO" id="GO:0018279">
    <property type="term" value="P:protein N-linked glycosylation via asparagine"/>
    <property type="evidence" value="ECO:0007669"/>
    <property type="project" value="TreeGrafter"/>
</dbReference>
<dbReference type="PANTHER" id="PTHR12692:SF0">
    <property type="entry name" value="GH11935P"/>
    <property type="match status" value="1"/>
</dbReference>
<dbReference type="STRING" id="341454.A0A4S2N2M9"/>
<dbReference type="OrthoDB" id="67566at2759"/>
<keyword evidence="5 10" id="KW-0732">Signal</keyword>
<dbReference type="InterPro" id="IPR036249">
    <property type="entry name" value="Thioredoxin-like_sf"/>
</dbReference>
<evidence type="ECO:0000256" key="2">
    <source>
        <dbReference type="ARBA" id="ARBA00004477"/>
    </source>
</evidence>
<dbReference type="InParanoid" id="A0A4S2N2M9"/>
<dbReference type="Pfam" id="PF04756">
    <property type="entry name" value="OST3_OST6"/>
    <property type="match status" value="1"/>
</dbReference>
<dbReference type="FunCoup" id="A0A4S2N2M9">
    <property type="interactions" value="265"/>
</dbReference>
<name>A0A4S2N2M9_9PEZI</name>
<sequence length="338" mass="37214">MRFLPSLLLLAASAILPSAFAKENTAAPSPKLEKFQKLTADPKASTAGLIKLNSALYNDITSAPRDYSVMVLLTAMEPAFQCAMCKMFAPEYALLAKSWTKQHPNGDSLFFGELDFKNGKEAFMRLGVSTAPMLYLFPPTIGPNAKPEHAKSPILFDFTQTDIPAESVAVWIERHIGTQIKVNRPFDYSKLLVGGGALLIGLTVLKIAFNTLKPAIYSKNLWAAVSLILILLFTSGHMFNQIRNVPYVVNNGRGGVSFIAGGFSNQFGLETQIVAMIYAVLSFCTINLALKMPQITDPGRQKVAVWAWSIVMLVTFSFLMNLFRQKNGGYPFKLPPFM</sequence>
<feature type="chain" id="PRO_5020369086" evidence="10">
    <location>
        <begin position="22"/>
        <end position="338"/>
    </location>
</feature>
<dbReference type="EMBL" id="ML220114">
    <property type="protein sequence ID" value="TGZ83381.1"/>
    <property type="molecule type" value="Genomic_DNA"/>
</dbReference>
<feature type="transmembrane region" description="Helical" evidence="9">
    <location>
        <begin position="191"/>
        <end position="209"/>
    </location>
</feature>
<feature type="transmembrane region" description="Helical" evidence="9">
    <location>
        <begin position="273"/>
        <end position="291"/>
    </location>
</feature>
<evidence type="ECO:0000256" key="4">
    <source>
        <dbReference type="ARBA" id="ARBA00022692"/>
    </source>
</evidence>
<comment type="similarity">
    <text evidence="3">Belongs to the OST3/OST6 family.</text>
</comment>
<dbReference type="Proteomes" id="UP000298138">
    <property type="component" value="Unassembled WGS sequence"/>
</dbReference>
<dbReference type="GO" id="GO:0008250">
    <property type="term" value="C:oligosaccharyltransferase complex"/>
    <property type="evidence" value="ECO:0007669"/>
    <property type="project" value="TreeGrafter"/>
</dbReference>
<keyword evidence="8 9" id="KW-0472">Membrane</keyword>
<protein>
    <submittedName>
        <fullName evidence="11">Uncharacterized protein</fullName>
    </submittedName>
</protein>
<evidence type="ECO:0000313" key="11">
    <source>
        <dbReference type="EMBL" id="TGZ83381.1"/>
    </source>
</evidence>
<feature type="transmembrane region" description="Helical" evidence="9">
    <location>
        <begin position="303"/>
        <end position="323"/>
    </location>
</feature>
<evidence type="ECO:0000256" key="7">
    <source>
        <dbReference type="ARBA" id="ARBA00022989"/>
    </source>
</evidence>
<dbReference type="SUPFAM" id="SSF52833">
    <property type="entry name" value="Thioredoxin-like"/>
    <property type="match status" value="1"/>
</dbReference>
<accession>A0A4S2N2M9</accession>
<keyword evidence="6" id="KW-0256">Endoplasmic reticulum</keyword>
<dbReference type="AlphaFoldDB" id="A0A4S2N2M9"/>
<evidence type="ECO:0000256" key="10">
    <source>
        <dbReference type="SAM" id="SignalP"/>
    </source>
</evidence>
<organism evidence="11 12">
    <name type="scientific">Ascodesmis nigricans</name>
    <dbReference type="NCBI Taxonomy" id="341454"/>
    <lineage>
        <taxon>Eukaryota</taxon>
        <taxon>Fungi</taxon>
        <taxon>Dikarya</taxon>
        <taxon>Ascomycota</taxon>
        <taxon>Pezizomycotina</taxon>
        <taxon>Pezizomycetes</taxon>
        <taxon>Pezizales</taxon>
        <taxon>Ascodesmidaceae</taxon>
        <taxon>Ascodesmis</taxon>
    </lineage>
</organism>
<evidence type="ECO:0000313" key="12">
    <source>
        <dbReference type="Proteomes" id="UP000298138"/>
    </source>
</evidence>
<proteinExistence type="inferred from homology"/>
<gene>
    <name evidence="11" type="ORF">EX30DRAFT_394601</name>
</gene>
<keyword evidence="4 9" id="KW-0812">Transmembrane</keyword>
<evidence type="ECO:0000256" key="1">
    <source>
        <dbReference type="ARBA" id="ARBA00002791"/>
    </source>
</evidence>
<feature type="transmembrane region" description="Helical" evidence="9">
    <location>
        <begin position="221"/>
        <end position="239"/>
    </location>
</feature>
<dbReference type="Gene3D" id="3.40.30.10">
    <property type="entry name" value="Glutaredoxin"/>
    <property type="match status" value="1"/>
</dbReference>
<evidence type="ECO:0000256" key="6">
    <source>
        <dbReference type="ARBA" id="ARBA00022824"/>
    </source>
</evidence>
<keyword evidence="7 9" id="KW-1133">Transmembrane helix</keyword>
<evidence type="ECO:0000256" key="3">
    <source>
        <dbReference type="ARBA" id="ARBA00009561"/>
    </source>
</evidence>
<feature type="signal peptide" evidence="10">
    <location>
        <begin position="1"/>
        <end position="21"/>
    </location>
</feature>
<dbReference type="InterPro" id="IPR021149">
    <property type="entry name" value="OligosaccharylTrfase_OST3/OST6"/>
</dbReference>
<comment type="function">
    <text evidence="1">Subunit of the oligosaccharyl transferase (OST) complex that catalyzes the initial transfer of a defined glycan (Glc(3)Man(9)GlcNAc(2) in eukaryotes) from the lipid carrier dolichol-pyrophosphate to an asparagine residue within an Asn-X-Ser/Thr consensus motif in nascent polypeptide chains, the first step in protein N-glycosylation. N-glycosylation occurs cotranslationally and the complex associates with the Sec61 complex at the channel-forming translocon complex that mediates protein translocation across the endoplasmic reticulum (ER). All subunits are required for a maximal enzyme activity.</text>
</comment>
<comment type="subcellular location">
    <subcellularLocation>
        <location evidence="2">Endoplasmic reticulum membrane</location>
        <topology evidence="2">Multi-pass membrane protein</topology>
    </subcellularLocation>
</comment>
<evidence type="ECO:0000256" key="9">
    <source>
        <dbReference type="SAM" id="Phobius"/>
    </source>
</evidence>
<dbReference type="PANTHER" id="PTHR12692">
    <property type="entry name" value="DOLICHYL-DIPHOSPHOOLIGOSACCHARIDE--PROTEIN GLYCOSYLTRANSFERASE-RELATED"/>
    <property type="match status" value="1"/>
</dbReference>
<reference evidence="11 12" key="1">
    <citation type="submission" date="2019-04" db="EMBL/GenBank/DDBJ databases">
        <title>Comparative genomics and transcriptomics to analyze fruiting body development in filamentous ascomycetes.</title>
        <authorList>
            <consortium name="DOE Joint Genome Institute"/>
            <person name="Lutkenhaus R."/>
            <person name="Traeger S."/>
            <person name="Breuer J."/>
            <person name="Kuo A."/>
            <person name="Lipzen A."/>
            <person name="Pangilinan J."/>
            <person name="Dilworth D."/>
            <person name="Sandor L."/>
            <person name="Poggeler S."/>
            <person name="Barry K."/>
            <person name="Grigoriev I.V."/>
            <person name="Nowrousian M."/>
        </authorList>
    </citation>
    <scope>NUCLEOTIDE SEQUENCE [LARGE SCALE GENOMIC DNA]</scope>
    <source>
        <strain evidence="11 12">CBS 389.68</strain>
    </source>
</reference>